<reference evidence="1 2" key="1">
    <citation type="submission" date="2019-12" db="EMBL/GenBank/DDBJ databases">
        <title>Nitratireductor arenosus sp. nov., Isolated from sea sand, Jeju island, South Korea.</title>
        <authorList>
            <person name="Kim W."/>
        </authorList>
    </citation>
    <scope>NUCLEOTIDE SEQUENCE [LARGE SCALE GENOMIC DNA]</scope>
    <source>
        <strain evidence="1 2">CAU 1489</strain>
    </source>
</reference>
<keyword evidence="2" id="KW-1185">Reference proteome</keyword>
<accession>A0A844QL80</accession>
<sequence>MTLSQKRIDALHTVDRMPSGLRACVHEFGLPIVTVMMQRGINNPDHIREIVAACWSGGRQHGQGNDSRGAVDSLLANGIVTYDGLCRFLALRQLVIAPISPTREMLDASMAAVSGYNVRVTKEEKHRRRLRAAMLTILEADEGTGH</sequence>
<organism evidence="1 2">
    <name type="scientific">Nitratireductor arenosus</name>
    <dbReference type="NCBI Taxonomy" id="2682096"/>
    <lineage>
        <taxon>Bacteria</taxon>
        <taxon>Pseudomonadati</taxon>
        <taxon>Pseudomonadota</taxon>
        <taxon>Alphaproteobacteria</taxon>
        <taxon>Hyphomicrobiales</taxon>
        <taxon>Phyllobacteriaceae</taxon>
        <taxon>Nitratireductor</taxon>
    </lineage>
</organism>
<dbReference type="AlphaFoldDB" id="A0A844QL80"/>
<proteinExistence type="predicted"/>
<protein>
    <submittedName>
        <fullName evidence="1">Uncharacterized protein</fullName>
    </submittedName>
</protein>
<dbReference type="EMBL" id="WPHG01000010">
    <property type="protein sequence ID" value="MVB00066.1"/>
    <property type="molecule type" value="Genomic_DNA"/>
</dbReference>
<comment type="caution">
    <text evidence="1">The sequence shown here is derived from an EMBL/GenBank/DDBJ whole genome shotgun (WGS) entry which is preliminary data.</text>
</comment>
<evidence type="ECO:0000313" key="1">
    <source>
        <dbReference type="EMBL" id="MVB00066.1"/>
    </source>
</evidence>
<dbReference type="RefSeq" id="WP_156715910.1">
    <property type="nucleotide sequence ID" value="NZ_WPHG01000010.1"/>
</dbReference>
<evidence type="ECO:0000313" key="2">
    <source>
        <dbReference type="Proteomes" id="UP000463224"/>
    </source>
</evidence>
<gene>
    <name evidence="1" type="ORF">GN330_22725</name>
</gene>
<name>A0A844QL80_9HYPH</name>
<dbReference type="Proteomes" id="UP000463224">
    <property type="component" value="Unassembled WGS sequence"/>
</dbReference>